<evidence type="ECO:0000256" key="1">
    <source>
        <dbReference type="SAM" id="MobiDB-lite"/>
    </source>
</evidence>
<evidence type="ECO:0000313" key="2">
    <source>
        <dbReference type="EMBL" id="SVD28461.1"/>
    </source>
</evidence>
<feature type="non-terminal residue" evidence="2">
    <location>
        <position position="91"/>
    </location>
</feature>
<name>A0A382U409_9ZZZZ</name>
<proteinExistence type="predicted"/>
<protein>
    <submittedName>
        <fullName evidence="2">Uncharacterized protein</fullName>
    </submittedName>
</protein>
<sequence>MSSQEPISQPGPGVSFDPLQQEASFQQEDGVEGEPSKKTGKPWVRKPYPLATLAIAFVLVAAHVVQEALGASASFWALENLGQDRSKIWEG</sequence>
<dbReference type="AlphaFoldDB" id="A0A382U409"/>
<dbReference type="EMBL" id="UINC01140988">
    <property type="protein sequence ID" value="SVD28461.1"/>
    <property type="molecule type" value="Genomic_DNA"/>
</dbReference>
<organism evidence="2">
    <name type="scientific">marine metagenome</name>
    <dbReference type="NCBI Taxonomy" id="408172"/>
    <lineage>
        <taxon>unclassified sequences</taxon>
        <taxon>metagenomes</taxon>
        <taxon>ecological metagenomes</taxon>
    </lineage>
</organism>
<feature type="region of interest" description="Disordered" evidence="1">
    <location>
        <begin position="1"/>
        <end position="44"/>
    </location>
</feature>
<reference evidence="2" key="1">
    <citation type="submission" date="2018-05" db="EMBL/GenBank/DDBJ databases">
        <authorList>
            <person name="Lanie J.A."/>
            <person name="Ng W.-L."/>
            <person name="Kazmierczak K.M."/>
            <person name="Andrzejewski T.M."/>
            <person name="Davidsen T.M."/>
            <person name="Wayne K.J."/>
            <person name="Tettelin H."/>
            <person name="Glass J.I."/>
            <person name="Rusch D."/>
            <person name="Podicherti R."/>
            <person name="Tsui H.-C.T."/>
            <person name="Winkler M.E."/>
        </authorList>
    </citation>
    <scope>NUCLEOTIDE SEQUENCE</scope>
</reference>
<accession>A0A382U409</accession>
<gene>
    <name evidence="2" type="ORF">METZ01_LOCUS381315</name>
</gene>